<protein>
    <submittedName>
        <fullName evidence="2">Uncharacterized protein</fullName>
    </submittedName>
</protein>
<dbReference type="OrthoDB" id="5226586at2759"/>
<accession>A0A423WNW1</accession>
<keyword evidence="3" id="KW-1185">Reference proteome</keyword>
<evidence type="ECO:0000256" key="1">
    <source>
        <dbReference type="SAM" id="MobiDB-lite"/>
    </source>
</evidence>
<proteinExistence type="predicted"/>
<dbReference type="AlphaFoldDB" id="A0A423WNW1"/>
<feature type="region of interest" description="Disordered" evidence="1">
    <location>
        <begin position="224"/>
        <end position="247"/>
    </location>
</feature>
<evidence type="ECO:0000313" key="3">
    <source>
        <dbReference type="Proteomes" id="UP000284375"/>
    </source>
</evidence>
<evidence type="ECO:0000313" key="2">
    <source>
        <dbReference type="EMBL" id="ROW05168.1"/>
    </source>
</evidence>
<sequence length="247" mass="28035">MGYENQVFGGVSNERSYLLDNLQRQHDRGQRLSHALSNVETRLASAQSKGESRKLRKEAGLLKSKIAESNKQERLISMRLTDMQNEDSNRLYQAQQPGLLPYPYSPFQPWGQMTLSPMTPLTPVSPLTPLPPGIYHPVPIPPSPLDPPYFLASPFLLYSPVVPHEESFSFEGEHQWAYAPEQYDAASPVKVEEARRQSVEHKATRAQQSVLSGQENMGRRWSLADAFSPSPRDKRMSMPGLQTIWRY</sequence>
<name>A0A423WNW1_CYTCH</name>
<gene>
    <name evidence="2" type="ORF">VSDG_00027</name>
</gene>
<comment type="caution">
    <text evidence="2">The sequence shown here is derived from an EMBL/GenBank/DDBJ whole genome shotgun (WGS) entry which is preliminary data.</text>
</comment>
<organism evidence="2 3">
    <name type="scientific">Cytospora chrysosperma</name>
    <name type="common">Cytospora canker fungus</name>
    <name type="synonym">Sphaeria chrysosperma</name>
    <dbReference type="NCBI Taxonomy" id="252740"/>
    <lineage>
        <taxon>Eukaryota</taxon>
        <taxon>Fungi</taxon>
        <taxon>Dikarya</taxon>
        <taxon>Ascomycota</taxon>
        <taxon>Pezizomycotina</taxon>
        <taxon>Sordariomycetes</taxon>
        <taxon>Sordariomycetidae</taxon>
        <taxon>Diaporthales</taxon>
        <taxon>Cytosporaceae</taxon>
        <taxon>Cytospora</taxon>
    </lineage>
</organism>
<reference evidence="2 3" key="1">
    <citation type="submission" date="2015-09" db="EMBL/GenBank/DDBJ databases">
        <title>Host preference determinants of Valsa canker pathogens revealed by comparative genomics.</title>
        <authorList>
            <person name="Yin Z."/>
            <person name="Huang L."/>
        </authorList>
    </citation>
    <scope>NUCLEOTIDE SEQUENCE [LARGE SCALE GENOMIC DNA]</scope>
    <source>
        <strain evidence="2 3">YSFL</strain>
    </source>
</reference>
<dbReference type="Proteomes" id="UP000284375">
    <property type="component" value="Unassembled WGS sequence"/>
</dbReference>
<dbReference type="EMBL" id="LJZO01000001">
    <property type="protein sequence ID" value="ROW05168.1"/>
    <property type="molecule type" value="Genomic_DNA"/>
</dbReference>